<accession>A0A372LF42</accession>
<sequence length="339" mass="38191">MSADSKKNINEDDFGSKIDSLIYNGEATVIENLQIILEGFMATMEELLGFEHSEAFLEASGFRTGKMMAKKIHTGQGVQEILKTLARIYANGGWGRIEFEHLSEEKKMVILKLDNKRETKINFALSDEHTLRPIFMAAHLAGLFSVLFNEDMWYRFSERHVAGLGYSVIEIFRSSSGPADNLSSRVRTKEQEQIKQLKSMVEEKKHELTNTIRELSSPVIPVLDHIVVIPLFGKFEDSLASQLTEKILAGVIGFETKYLLLDLTAVRELDEFTPAVLRNITQAVNLLGAETFLVGISPAVSMGMVESKVDIQRFKCFNTLKHALTYTLSIEGLEIARRR</sequence>
<dbReference type="SUPFAM" id="SSF111126">
    <property type="entry name" value="Ligand-binding domain in the NO signalling and Golgi transport"/>
    <property type="match status" value="1"/>
</dbReference>
<evidence type="ECO:0000256" key="2">
    <source>
        <dbReference type="SAM" id="Coils"/>
    </source>
</evidence>
<dbReference type="RefSeq" id="WP_117321084.1">
    <property type="nucleotide sequence ID" value="NZ_QVTD01000003.1"/>
</dbReference>
<proteinExistence type="predicted"/>
<evidence type="ECO:0000256" key="1">
    <source>
        <dbReference type="ARBA" id="ARBA00022553"/>
    </source>
</evidence>
<evidence type="ECO:0000313" key="5">
    <source>
        <dbReference type="Proteomes" id="UP000262939"/>
    </source>
</evidence>
<name>A0A372LF42_9BACI</name>
<feature type="domain" description="STAS" evidence="3">
    <location>
        <begin position="216"/>
        <end position="327"/>
    </location>
</feature>
<organism evidence="4 5">
    <name type="scientific">Peribacillus glennii</name>
    <dbReference type="NCBI Taxonomy" id="2303991"/>
    <lineage>
        <taxon>Bacteria</taxon>
        <taxon>Bacillati</taxon>
        <taxon>Bacillota</taxon>
        <taxon>Bacilli</taxon>
        <taxon>Bacillales</taxon>
        <taxon>Bacillaceae</taxon>
        <taxon>Peribacillus</taxon>
    </lineage>
</organism>
<dbReference type="PANTHER" id="PTHR33745:SF3">
    <property type="entry name" value="RSBT CO-ANTAGONIST PROTEIN RSBRC"/>
    <property type="match status" value="1"/>
</dbReference>
<evidence type="ECO:0000259" key="3">
    <source>
        <dbReference type="PROSITE" id="PS50801"/>
    </source>
</evidence>
<reference evidence="4 5" key="1">
    <citation type="submission" date="2018-08" db="EMBL/GenBank/DDBJ databases">
        <title>Bacillus chawlae sp. nov., Bacillus glennii sp. nov., and Bacillus saganii sp. nov. Isolated from the Vehicle Assembly Building at Kennedy Space Center where the Viking Spacecraft were Assembled.</title>
        <authorList>
            <person name="Seuylemezian A."/>
            <person name="Vaishampayan P."/>
        </authorList>
    </citation>
    <scope>NUCLEOTIDE SEQUENCE [LARGE SCALE GENOMIC DNA]</scope>
    <source>
        <strain evidence="4 5">V44-8</strain>
    </source>
</reference>
<evidence type="ECO:0000313" key="4">
    <source>
        <dbReference type="EMBL" id="RFU64908.1"/>
    </source>
</evidence>
<protein>
    <submittedName>
        <fullName evidence="4">STAS domain-containing protein</fullName>
    </submittedName>
</protein>
<dbReference type="CDD" id="cd07041">
    <property type="entry name" value="STAS_RsbR_RsbS_like"/>
    <property type="match status" value="1"/>
</dbReference>
<keyword evidence="5" id="KW-1185">Reference proteome</keyword>
<dbReference type="Pfam" id="PF01740">
    <property type="entry name" value="STAS"/>
    <property type="match status" value="1"/>
</dbReference>
<dbReference type="PANTHER" id="PTHR33745">
    <property type="entry name" value="RSBT ANTAGONIST PROTEIN RSBS-RELATED"/>
    <property type="match status" value="1"/>
</dbReference>
<gene>
    <name evidence="4" type="ORF">D0466_03025</name>
</gene>
<keyword evidence="1" id="KW-0597">Phosphoprotein</keyword>
<dbReference type="OrthoDB" id="2830723at2"/>
<feature type="coiled-coil region" evidence="2">
    <location>
        <begin position="187"/>
        <end position="214"/>
    </location>
</feature>
<dbReference type="EMBL" id="QVTD01000003">
    <property type="protein sequence ID" value="RFU64908.1"/>
    <property type="molecule type" value="Genomic_DNA"/>
</dbReference>
<dbReference type="InterPro" id="IPR051932">
    <property type="entry name" value="Bact_StressResp_Reg"/>
</dbReference>
<dbReference type="Proteomes" id="UP000262939">
    <property type="component" value="Unassembled WGS sequence"/>
</dbReference>
<dbReference type="AlphaFoldDB" id="A0A372LF42"/>
<dbReference type="Gene3D" id="3.30.750.24">
    <property type="entry name" value="STAS domain"/>
    <property type="match status" value="1"/>
</dbReference>
<dbReference type="InterPro" id="IPR002645">
    <property type="entry name" value="STAS_dom"/>
</dbReference>
<dbReference type="PROSITE" id="PS50801">
    <property type="entry name" value="STAS"/>
    <property type="match status" value="1"/>
</dbReference>
<dbReference type="SUPFAM" id="SSF52091">
    <property type="entry name" value="SpoIIaa-like"/>
    <property type="match status" value="1"/>
</dbReference>
<keyword evidence="2" id="KW-0175">Coiled coil</keyword>
<dbReference type="InterPro" id="IPR036513">
    <property type="entry name" value="STAS_dom_sf"/>
</dbReference>
<comment type="caution">
    <text evidence="4">The sequence shown here is derived from an EMBL/GenBank/DDBJ whole genome shotgun (WGS) entry which is preliminary data.</text>
</comment>
<dbReference type="InterPro" id="IPR024096">
    <property type="entry name" value="NO_sig/Golgi_transp_ligand-bd"/>
</dbReference>